<dbReference type="AlphaFoldDB" id="A0A1F4VCW7"/>
<dbReference type="GO" id="GO:0016020">
    <property type="term" value="C:membrane"/>
    <property type="evidence" value="ECO:0007669"/>
    <property type="project" value="InterPro"/>
</dbReference>
<keyword evidence="1" id="KW-0813">Transport</keyword>
<evidence type="ECO:0000313" key="10">
    <source>
        <dbReference type="EMBL" id="OGC55004.1"/>
    </source>
</evidence>
<keyword evidence="8 9" id="KW-0472">Membrane</keyword>
<keyword evidence="2" id="KW-0597">Phosphoprotein</keyword>
<feature type="transmembrane region" description="Helical" evidence="9">
    <location>
        <begin position="57"/>
        <end position="74"/>
    </location>
</feature>
<keyword evidence="3" id="KW-0285">Flavoprotein</keyword>
<protein>
    <submittedName>
        <fullName evidence="10">Uncharacterized protein</fullName>
    </submittedName>
</protein>
<feature type="transmembrane region" description="Helical" evidence="9">
    <location>
        <begin position="153"/>
        <end position="170"/>
    </location>
</feature>
<evidence type="ECO:0000256" key="7">
    <source>
        <dbReference type="ARBA" id="ARBA00022989"/>
    </source>
</evidence>
<feature type="transmembrane region" description="Helical" evidence="9">
    <location>
        <begin position="12"/>
        <end position="29"/>
    </location>
</feature>
<gene>
    <name evidence="10" type="ORF">A3A78_03415</name>
</gene>
<dbReference type="GO" id="GO:0055085">
    <property type="term" value="P:transmembrane transport"/>
    <property type="evidence" value="ECO:0007669"/>
    <property type="project" value="InterPro"/>
</dbReference>
<evidence type="ECO:0000256" key="5">
    <source>
        <dbReference type="ARBA" id="ARBA00022692"/>
    </source>
</evidence>
<evidence type="ECO:0000256" key="8">
    <source>
        <dbReference type="ARBA" id="ARBA00023136"/>
    </source>
</evidence>
<dbReference type="EMBL" id="MEVI01000003">
    <property type="protein sequence ID" value="OGC55004.1"/>
    <property type="molecule type" value="Genomic_DNA"/>
</dbReference>
<feature type="transmembrane region" description="Helical" evidence="9">
    <location>
        <begin position="104"/>
        <end position="121"/>
    </location>
</feature>
<dbReference type="Proteomes" id="UP000176504">
    <property type="component" value="Unassembled WGS sequence"/>
</dbReference>
<evidence type="ECO:0000256" key="1">
    <source>
        <dbReference type="ARBA" id="ARBA00022448"/>
    </source>
</evidence>
<dbReference type="InterPro" id="IPR004338">
    <property type="entry name" value="NqrB/RnfD"/>
</dbReference>
<name>A0A1F4VCW7_UNCKA</name>
<evidence type="ECO:0000256" key="6">
    <source>
        <dbReference type="ARBA" id="ARBA00022967"/>
    </source>
</evidence>
<evidence type="ECO:0000256" key="4">
    <source>
        <dbReference type="ARBA" id="ARBA00022643"/>
    </source>
</evidence>
<feature type="transmembrane region" description="Helical" evidence="9">
    <location>
        <begin position="35"/>
        <end position="50"/>
    </location>
</feature>
<evidence type="ECO:0000313" key="11">
    <source>
        <dbReference type="Proteomes" id="UP000176504"/>
    </source>
</evidence>
<evidence type="ECO:0000256" key="2">
    <source>
        <dbReference type="ARBA" id="ARBA00022553"/>
    </source>
</evidence>
<evidence type="ECO:0000256" key="3">
    <source>
        <dbReference type="ARBA" id="ARBA00022630"/>
    </source>
</evidence>
<dbReference type="Pfam" id="PF03116">
    <property type="entry name" value="NQR2_RnfD_RnfE"/>
    <property type="match status" value="1"/>
</dbReference>
<keyword evidence="7 9" id="KW-1133">Transmembrane helix</keyword>
<comment type="caution">
    <text evidence="10">The sequence shown here is derived from an EMBL/GenBank/DDBJ whole genome shotgun (WGS) entry which is preliminary data.</text>
</comment>
<reference evidence="10 11" key="1">
    <citation type="journal article" date="2016" name="Nat. Commun.">
        <title>Thousands of microbial genomes shed light on interconnected biogeochemical processes in an aquifer system.</title>
        <authorList>
            <person name="Anantharaman K."/>
            <person name="Brown C.T."/>
            <person name="Hug L.A."/>
            <person name="Sharon I."/>
            <person name="Castelle C.J."/>
            <person name="Probst A.J."/>
            <person name="Thomas B.C."/>
            <person name="Singh A."/>
            <person name="Wilkins M.J."/>
            <person name="Karaoz U."/>
            <person name="Brodie E.L."/>
            <person name="Williams K.H."/>
            <person name="Hubbard S.S."/>
            <person name="Banfield J.F."/>
        </authorList>
    </citation>
    <scope>NUCLEOTIDE SEQUENCE [LARGE SCALE GENOMIC DNA]</scope>
</reference>
<keyword evidence="4" id="KW-0288">FMN</keyword>
<accession>A0A1F4VCW7</accession>
<keyword evidence="5 9" id="KW-0812">Transmembrane</keyword>
<evidence type="ECO:0000256" key="9">
    <source>
        <dbReference type="SAM" id="Phobius"/>
    </source>
</evidence>
<sequence>MKLLKRPKESLILLLTLILLVSMTSFSIVQVITNLLAGVISCLLFDAFFLKLRKIKLFKLSAAFATGLILAILISPSAPLYVFVTASLAAMFSKNFIRLKNFHVFNPAAFGAFTSLIIFNIPISWWAVSYSLTPALITIIGVGYITIIKLKKLPVLVSFYTALIITFLLLNVPLQAIFDYTAIFFVFVMLCEPMTSPNKKTLQLAYGGLAALLSFTLPAELVKDPVIFSLLLVNGMGFYFERVTQKI</sequence>
<proteinExistence type="predicted"/>
<feature type="transmembrane region" description="Helical" evidence="9">
    <location>
        <begin position="127"/>
        <end position="146"/>
    </location>
</feature>
<organism evidence="10 11">
    <name type="scientific">candidate division WWE3 bacterium RIFCSPLOWO2_01_FULL_41_18</name>
    <dbReference type="NCBI Taxonomy" id="1802625"/>
    <lineage>
        <taxon>Bacteria</taxon>
        <taxon>Katanobacteria</taxon>
    </lineage>
</organism>
<keyword evidence="6" id="KW-1278">Translocase</keyword>